<evidence type="ECO:0000313" key="3">
    <source>
        <dbReference type="Proteomes" id="UP001396898"/>
    </source>
</evidence>
<evidence type="ECO:0000256" key="1">
    <source>
        <dbReference type="SAM" id="SignalP"/>
    </source>
</evidence>
<organism evidence="2 3">
    <name type="scientific">Apiospora marii</name>
    <dbReference type="NCBI Taxonomy" id="335849"/>
    <lineage>
        <taxon>Eukaryota</taxon>
        <taxon>Fungi</taxon>
        <taxon>Dikarya</taxon>
        <taxon>Ascomycota</taxon>
        <taxon>Pezizomycotina</taxon>
        <taxon>Sordariomycetes</taxon>
        <taxon>Xylariomycetidae</taxon>
        <taxon>Amphisphaeriales</taxon>
        <taxon>Apiosporaceae</taxon>
        <taxon>Apiospora</taxon>
    </lineage>
</organism>
<accession>A0ABR1RTZ2</accession>
<feature type="signal peptide" evidence="1">
    <location>
        <begin position="1"/>
        <end position="20"/>
    </location>
</feature>
<evidence type="ECO:0000313" key="2">
    <source>
        <dbReference type="EMBL" id="KAK8018429.1"/>
    </source>
</evidence>
<reference evidence="2 3" key="1">
    <citation type="submission" date="2023-01" db="EMBL/GenBank/DDBJ databases">
        <title>Analysis of 21 Apiospora genomes using comparative genomics revels a genus with tremendous synthesis potential of carbohydrate active enzymes and secondary metabolites.</title>
        <authorList>
            <person name="Sorensen T."/>
        </authorList>
    </citation>
    <scope>NUCLEOTIDE SEQUENCE [LARGE SCALE GENOMIC DNA]</scope>
    <source>
        <strain evidence="2 3">CBS 20057</strain>
    </source>
</reference>
<keyword evidence="1" id="KW-0732">Signal</keyword>
<keyword evidence="3" id="KW-1185">Reference proteome</keyword>
<sequence length="176" mass="18546">MYFVTKLAFVAGMTASVSQGAVISPLSGGDPNAQLPELVRAEHNNGFASIDPDGIYRSYHVNGTVVDAARLTQAQLDTYLAALEQVSGAERAGAERVHFNAVLAATAVPEERLLHPLPEVVPTAKLAAKLDQVKAAAAKGDGLEKRQLGCQATLYCLDNPSSCVIHSCWCNGVICV</sequence>
<protein>
    <submittedName>
        <fullName evidence="2">Uncharacterized protein</fullName>
    </submittedName>
</protein>
<comment type="caution">
    <text evidence="2">The sequence shown here is derived from an EMBL/GenBank/DDBJ whole genome shotgun (WGS) entry which is preliminary data.</text>
</comment>
<proteinExistence type="predicted"/>
<dbReference type="Proteomes" id="UP001396898">
    <property type="component" value="Unassembled WGS sequence"/>
</dbReference>
<name>A0ABR1RTZ2_9PEZI</name>
<gene>
    <name evidence="2" type="ORF">PG991_007619</name>
</gene>
<dbReference type="EMBL" id="JAQQWI010000010">
    <property type="protein sequence ID" value="KAK8018429.1"/>
    <property type="molecule type" value="Genomic_DNA"/>
</dbReference>
<feature type="chain" id="PRO_5045083024" evidence="1">
    <location>
        <begin position="21"/>
        <end position="176"/>
    </location>
</feature>